<proteinExistence type="inferred from homology"/>
<evidence type="ECO:0000256" key="12">
    <source>
        <dbReference type="HAMAP-Rule" id="MF_01035"/>
    </source>
</evidence>
<dbReference type="PANTHER" id="PTHR43275">
    <property type="entry name" value="D-MALATE DEHYDROGENASE [DECARBOXYLATING]"/>
    <property type="match status" value="1"/>
</dbReference>
<comment type="subunit">
    <text evidence="12">Homodimer.</text>
</comment>
<keyword evidence="8 12" id="KW-0560">Oxidoreductase</keyword>
<feature type="binding site" evidence="12">
    <location>
        <position position="212"/>
    </location>
    <ligand>
        <name>Mg(2+)</name>
        <dbReference type="ChEBI" id="CHEBI:18420"/>
    </ligand>
</feature>
<accession>A0A6P0GIW4</accession>
<feature type="binding site" evidence="12">
    <location>
        <position position="87"/>
    </location>
    <ligand>
        <name>substrate</name>
    </ligand>
</feature>
<dbReference type="HAMAP" id="MF_01035">
    <property type="entry name" value="LeuB_type2"/>
    <property type="match status" value="1"/>
</dbReference>
<dbReference type="Gene3D" id="3.40.718.10">
    <property type="entry name" value="Isopropylmalate Dehydrogenase"/>
    <property type="match status" value="1"/>
</dbReference>
<evidence type="ECO:0000256" key="5">
    <source>
        <dbReference type="ARBA" id="ARBA00022605"/>
    </source>
</evidence>
<evidence type="ECO:0000256" key="11">
    <source>
        <dbReference type="ARBA" id="ARBA00023304"/>
    </source>
</evidence>
<dbReference type="NCBIfam" id="NF002898">
    <property type="entry name" value="PRK03437.1"/>
    <property type="match status" value="1"/>
</dbReference>
<dbReference type="Pfam" id="PF00180">
    <property type="entry name" value="Iso_dh"/>
    <property type="match status" value="1"/>
</dbReference>
<evidence type="ECO:0000259" key="13">
    <source>
        <dbReference type="SMART" id="SM01329"/>
    </source>
</evidence>
<keyword evidence="3 12" id="KW-0432">Leucine biosynthesis</keyword>
<dbReference type="GO" id="GO:0003862">
    <property type="term" value="F:3-isopropylmalate dehydrogenase activity"/>
    <property type="evidence" value="ECO:0007669"/>
    <property type="project" value="UniProtKB-UniRule"/>
</dbReference>
<sequence>MRLAVIAGDGIGPEVVAEGLKVLRSVAPDLETTDYDLGATRWQRTGELLPDSVLDELRGHDAILLGAIGDPSVPPGILERGLLLRLRFELDHHVNLRPAKLYDGVRSPLADPGSIDMLCVREGTEGPYVGNGGVLRRDTPHEIATEVSLNTAFGVERVVRYAFERAQARPRRHLTLIHKTNVLTHAGSLWSRTVEEVAAEFPEVTVAYQHVDAASMFFITDPGRYDVIVTDNLFGDIVTDVAAAVTGGIGLAASGNLDVSGTNPSMFEPVHGSAPDIAGKGVADPTATVLSVGLLLEHLGSADLARKVNAAVAFDLSTRDPQAQVRTAEVGDRLAALAGG</sequence>
<dbReference type="SMART" id="SM01329">
    <property type="entry name" value="Iso_dh"/>
    <property type="match status" value="1"/>
</dbReference>
<dbReference type="GO" id="GO:0051287">
    <property type="term" value="F:NAD binding"/>
    <property type="evidence" value="ECO:0007669"/>
    <property type="project" value="InterPro"/>
</dbReference>
<organism evidence="14 15">
    <name type="scientific">Geodermatophilus normandii</name>
    <dbReference type="NCBI Taxonomy" id="1137989"/>
    <lineage>
        <taxon>Bacteria</taxon>
        <taxon>Bacillati</taxon>
        <taxon>Actinomycetota</taxon>
        <taxon>Actinomycetes</taxon>
        <taxon>Geodermatophilales</taxon>
        <taxon>Geodermatophilaceae</taxon>
        <taxon>Geodermatophilus</taxon>
    </lineage>
</organism>
<dbReference type="PANTHER" id="PTHR43275:SF1">
    <property type="entry name" value="D-MALATE DEHYDROGENASE [DECARBOXYLATING]"/>
    <property type="match status" value="1"/>
</dbReference>
<feature type="binding site" evidence="12">
    <location>
        <position position="236"/>
    </location>
    <ligand>
        <name>Mg(2+)</name>
        <dbReference type="ChEBI" id="CHEBI:18420"/>
    </ligand>
</feature>
<feature type="domain" description="Isopropylmalate dehydrogenase-like" evidence="13">
    <location>
        <begin position="2"/>
        <end position="334"/>
    </location>
</feature>
<comment type="similarity">
    <text evidence="12">Belongs to the isocitrate and isopropylmalate dehydrogenases family. LeuB type 2 subfamily.</text>
</comment>
<evidence type="ECO:0000256" key="7">
    <source>
        <dbReference type="ARBA" id="ARBA00022842"/>
    </source>
</evidence>
<feature type="binding site" evidence="12">
    <location>
        <begin position="272"/>
        <end position="284"/>
    </location>
    <ligand>
        <name>NAD(+)</name>
        <dbReference type="ChEBI" id="CHEBI:57540"/>
    </ligand>
</feature>
<keyword evidence="9 12" id="KW-0520">NAD</keyword>
<dbReference type="GO" id="GO:0005737">
    <property type="term" value="C:cytoplasm"/>
    <property type="evidence" value="ECO:0007669"/>
    <property type="project" value="UniProtKB-SubCell"/>
</dbReference>
<dbReference type="PROSITE" id="PS00470">
    <property type="entry name" value="IDH_IMDH"/>
    <property type="match status" value="1"/>
</dbReference>
<feature type="site" description="Important for catalysis" evidence="12">
    <location>
        <position position="128"/>
    </location>
</feature>
<reference evidence="14 15" key="1">
    <citation type="submission" date="2019-12" db="EMBL/GenBank/DDBJ databases">
        <title>WGS of CPCC 203550 I12A-02606.</title>
        <authorList>
            <person name="Jiang Z."/>
        </authorList>
    </citation>
    <scope>NUCLEOTIDE SEQUENCE [LARGE SCALE GENOMIC DNA]</scope>
    <source>
        <strain evidence="14 15">I12A-02606</strain>
    </source>
</reference>
<dbReference type="InterPro" id="IPR050501">
    <property type="entry name" value="ICDH/IPMDH"/>
</dbReference>
<dbReference type="EMBL" id="JAAGWE010000024">
    <property type="protein sequence ID" value="NEM07176.1"/>
    <property type="molecule type" value="Genomic_DNA"/>
</dbReference>
<keyword evidence="5 12" id="KW-0028">Amino-acid biosynthesis</keyword>
<evidence type="ECO:0000256" key="6">
    <source>
        <dbReference type="ARBA" id="ARBA00022723"/>
    </source>
</evidence>
<dbReference type="InterPro" id="IPR024084">
    <property type="entry name" value="IsoPropMal-DH-like_dom"/>
</dbReference>
<keyword evidence="4 12" id="KW-0963">Cytoplasm</keyword>
<dbReference type="GO" id="GO:0009098">
    <property type="term" value="P:L-leucine biosynthetic process"/>
    <property type="evidence" value="ECO:0007669"/>
    <property type="project" value="UniProtKB-UniRule"/>
</dbReference>
<dbReference type="EC" id="1.1.1.85" evidence="12"/>
<dbReference type="SUPFAM" id="SSF53659">
    <property type="entry name" value="Isocitrate/Isopropylmalate dehydrogenase-like"/>
    <property type="match status" value="1"/>
</dbReference>
<dbReference type="GO" id="GO:0000287">
    <property type="term" value="F:magnesium ion binding"/>
    <property type="evidence" value="ECO:0007669"/>
    <property type="project" value="InterPro"/>
</dbReference>
<dbReference type="UniPathway" id="UPA00048">
    <property type="reaction ID" value="UER00072"/>
</dbReference>
<comment type="catalytic activity">
    <reaction evidence="1 12">
        <text>(2R,3S)-3-isopropylmalate + NAD(+) = 4-methyl-2-oxopentanoate + CO2 + NADH</text>
        <dbReference type="Rhea" id="RHEA:32271"/>
        <dbReference type="ChEBI" id="CHEBI:16526"/>
        <dbReference type="ChEBI" id="CHEBI:17865"/>
        <dbReference type="ChEBI" id="CHEBI:35121"/>
        <dbReference type="ChEBI" id="CHEBI:57540"/>
        <dbReference type="ChEBI" id="CHEBI:57945"/>
        <dbReference type="EC" id="1.1.1.85"/>
    </reaction>
</comment>
<evidence type="ECO:0000256" key="8">
    <source>
        <dbReference type="ARBA" id="ARBA00023002"/>
    </source>
</evidence>
<evidence type="ECO:0000256" key="4">
    <source>
        <dbReference type="ARBA" id="ARBA00022490"/>
    </source>
</evidence>
<evidence type="ECO:0000256" key="9">
    <source>
        <dbReference type="ARBA" id="ARBA00023027"/>
    </source>
</evidence>
<feature type="binding site" evidence="12">
    <location>
        <position position="97"/>
    </location>
    <ligand>
        <name>substrate</name>
    </ligand>
</feature>
<dbReference type="InterPro" id="IPR023698">
    <property type="entry name" value="LeuB_actb"/>
</dbReference>
<evidence type="ECO:0000313" key="15">
    <source>
        <dbReference type="Proteomes" id="UP000471126"/>
    </source>
</evidence>
<name>A0A6P0GIW4_9ACTN</name>
<dbReference type="RefSeq" id="WP_163477308.1">
    <property type="nucleotide sequence ID" value="NZ_JAAGWE010000024.1"/>
</dbReference>
<feature type="site" description="Important for catalysis" evidence="12">
    <location>
        <position position="179"/>
    </location>
</feature>
<comment type="caution">
    <text evidence="14">The sequence shown here is derived from an EMBL/GenBank/DDBJ whole genome shotgun (WGS) entry which is preliminary data.</text>
</comment>
<feature type="binding site" evidence="12">
    <location>
        <position position="121"/>
    </location>
    <ligand>
        <name>substrate</name>
    </ligand>
</feature>
<evidence type="ECO:0000256" key="3">
    <source>
        <dbReference type="ARBA" id="ARBA00022430"/>
    </source>
</evidence>
<comment type="subcellular location">
    <subcellularLocation>
        <location evidence="12">Cytoplasm</location>
    </subcellularLocation>
</comment>
<dbReference type="Proteomes" id="UP000471126">
    <property type="component" value="Unassembled WGS sequence"/>
</dbReference>
<evidence type="ECO:0000313" key="14">
    <source>
        <dbReference type="EMBL" id="NEM07176.1"/>
    </source>
</evidence>
<evidence type="ECO:0000256" key="1">
    <source>
        <dbReference type="ARBA" id="ARBA00000624"/>
    </source>
</evidence>
<dbReference type="InterPro" id="IPR019818">
    <property type="entry name" value="IsoCit/isopropylmalate_DH_CS"/>
</dbReference>
<comment type="cofactor">
    <cofactor evidence="2">
        <name>Mn(2+)</name>
        <dbReference type="ChEBI" id="CHEBI:29035"/>
    </cofactor>
</comment>
<comment type="pathway">
    <text evidence="12">Amino-acid biosynthesis; L-leucine biosynthesis; L-leucine from 3-methyl-2-oxobutanoate: step 3/4.</text>
</comment>
<keyword evidence="6 12" id="KW-0479">Metal-binding</keyword>
<evidence type="ECO:0000256" key="10">
    <source>
        <dbReference type="ARBA" id="ARBA00023211"/>
    </source>
</evidence>
<dbReference type="AlphaFoldDB" id="A0A6P0GIW4"/>
<keyword evidence="11 12" id="KW-0100">Branched-chain amino acid biosynthesis</keyword>
<feature type="binding site" evidence="12">
    <location>
        <position position="212"/>
    </location>
    <ligand>
        <name>substrate</name>
    </ligand>
</feature>
<evidence type="ECO:0000256" key="2">
    <source>
        <dbReference type="ARBA" id="ARBA00001936"/>
    </source>
</evidence>
<keyword evidence="10 12" id="KW-0464">Manganese</keyword>
<comment type="function">
    <text evidence="12">Catalyzes the oxidation of 3-carboxy-2-hydroxy-4-methylpentanoate (3-isopropylmalate) to 3-carboxy-4-methyl-2-oxopentanoate. The product decarboxylates to 4-methyl-2 oxopentanoate.</text>
</comment>
<gene>
    <name evidence="12" type="primary">leuB</name>
    <name evidence="14" type="ORF">GCU54_14290</name>
</gene>
<feature type="binding site" evidence="12">
    <location>
        <position position="240"/>
    </location>
    <ligand>
        <name>Mg(2+)</name>
        <dbReference type="ChEBI" id="CHEBI:18420"/>
    </ligand>
</feature>
<comment type="cofactor">
    <cofactor evidence="12">
        <name>Mg(2+)</name>
        <dbReference type="ChEBI" id="CHEBI:18420"/>
    </cofactor>
    <cofactor evidence="12">
        <name>Mn(2+)</name>
        <dbReference type="ChEBI" id="CHEBI:29035"/>
    </cofactor>
    <text evidence="12">Binds 1 Mg(2+) or Mn(2+) ion per subunit.</text>
</comment>
<keyword evidence="7 12" id="KW-0460">Magnesium</keyword>
<protein>
    <recommendedName>
        <fullName evidence="12">3-isopropylmalate dehydrogenase</fullName>
        <ecNumber evidence="12">1.1.1.85</ecNumber>
    </recommendedName>
    <alternativeName>
        <fullName evidence="12">3-IPM-DH</fullName>
    </alternativeName>
    <alternativeName>
        <fullName evidence="12">Beta-IPM dehydrogenase</fullName>
        <shortName evidence="12">IMDH</shortName>
    </alternativeName>
</protein>